<reference evidence="4" key="2">
    <citation type="submission" date="2020-04" db="EMBL/GenBank/DDBJ databases">
        <authorList>
            <consortium name="NCBI Genome Project"/>
        </authorList>
    </citation>
    <scope>NUCLEOTIDE SEQUENCE</scope>
    <source>
        <strain evidence="4">CBS 781.70</strain>
    </source>
</reference>
<keyword evidence="3" id="KW-1185">Reference proteome</keyword>
<proteinExistence type="predicted"/>
<feature type="compositionally biased region" description="Basic and acidic residues" evidence="1">
    <location>
        <begin position="381"/>
        <end position="390"/>
    </location>
</feature>
<dbReference type="AlphaFoldDB" id="A0A6G1GAU0"/>
<feature type="region of interest" description="Disordered" evidence="1">
    <location>
        <begin position="420"/>
        <end position="636"/>
    </location>
</feature>
<feature type="compositionally biased region" description="Low complexity" evidence="1">
    <location>
        <begin position="593"/>
        <end position="606"/>
    </location>
</feature>
<dbReference type="Proteomes" id="UP000504638">
    <property type="component" value="Unplaced"/>
</dbReference>
<feature type="compositionally biased region" description="Basic residues" evidence="1">
    <location>
        <begin position="437"/>
        <end position="450"/>
    </location>
</feature>
<dbReference type="RefSeq" id="XP_033536651.1">
    <property type="nucleotide sequence ID" value="XM_033674635.1"/>
</dbReference>
<evidence type="ECO:0000313" key="2">
    <source>
        <dbReference type="EMBL" id="KAF1815020.1"/>
    </source>
</evidence>
<evidence type="ECO:0000313" key="4">
    <source>
        <dbReference type="RefSeq" id="XP_033536651.1"/>
    </source>
</evidence>
<sequence length="636" mass="70889">MSESTLKLRRKRRVKSHLQAKMEALTESLDAYLLHSGHVGDDIDFSIDEWVAMKRFLDPHESTDYLYDTLDWPSEQYTRAEFHSITRKMDLDEYFELATCLSEDEMNAFADYSPLDHGVRNDEPDDSALDWITYSTRYSNADTSDEKMAKALISRLYEFHQPKDMGIRQFERIVRKLPRDDVKELMAAMTEDPSASPYICRQEVEKVIREELKGQQGNAWTQMQREFDRAFNILGKVKDCTATMVKMRLIPSSPSADPPHANAPSVPPVNKNHVISKSEPQIHTDDDSGIGTEESSEGESSDATSSESNSSDSGSDTSSEQSSSKSIDSVPDSPTRAAPSRKRVLKQPLPPPEPLPKEGKKRMRGSISDTPPGVDGGPQSEMKEAKKVKATDTANALVATTTTILTKRNKKSQNVYLTSKYFSQPSVDADTLSPQRPKSRKKAGSKRKSSVRLQSPPNGPSSDNAISNTTDNTENPNMFSRLSPAPNVKAATPTRHRPEISIATAGPKKTFSALSISRGNPRASAENEPDDSMIKPVKREMIEANPLPSTPKFPTQPTKSAHPQTEKRVSEQPKARKARHSDTSTLAKDYRDPSLFSLPPQSPSKSHQTSFSFIDPSRPKPPIFDPWSSFQRPMKH</sequence>
<feature type="compositionally biased region" description="Basic and acidic residues" evidence="1">
    <location>
        <begin position="564"/>
        <end position="574"/>
    </location>
</feature>
<feature type="compositionally biased region" description="Polar residues" evidence="1">
    <location>
        <begin position="453"/>
        <end position="480"/>
    </location>
</feature>
<dbReference type="GeneID" id="54415205"/>
<feature type="region of interest" description="Disordered" evidence="1">
    <location>
        <begin position="251"/>
        <end position="394"/>
    </location>
</feature>
<gene>
    <name evidence="2 4" type="ORF">P152DRAFT_242643</name>
</gene>
<feature type="compositionally biased region" description="Polar residues" evidence="1">
    <location>
        <begin position="552"/>
        <end position="563"/>
    </location>
</feature>
<organism evidence="2">
    <name type="scientific">Eremomyces bilateralis CBS 781.70</name>
    <dbReference type="NCBI Taxonomy" id="1392243"/>
    <lineage>
        <taxon>Eukaryota</taxon>
        <taxon>Fungi</taxon>
        <taxon>Dikarya</taxon>
        <taxon>Ascomycota</taxon>
        <taxon>Pezizomycotina</taxon>
        <taxon>Dothideomycetes</taxon>
        <taxon>Dothideomycetes incertae sedis</taxon>
        <taxon>Eremomycetales</taxon>
        <taxon>Eremomycetaceae</taxon>
        <taxon>Eremomyces</taxon>
    </lineage>
</organism>
<evidence type="ECO:0000313" key="3">
    <source>
        <dbReference type="Proteomes" id="UP000504638"/>
    </source>
</evidence>
<protein>
    <submittedName>
        <fullName evidence="2 4">Uncharacterized protein</fullName>
    </submittedName>
</protein>
<evidence type="ECO:0000256" key="1">
    <source>
        <dbReference type="SAM" id="MobiDB-lite"/>
    </source>
</evidence>
<reference evidence="4" key="3">
    <citation type="submission" date="2025-04" db="UniProtKB">
        <authorList>
            <consortium name="RefSeq"/>
        </authorList>
    </citation>
    <scope>IDENTIFICATION</scope>
    <source>
        <strain evidence="4">CBS 781.70</strain>
    </source>
</reference>
<accession>A0A6G1GAU0</accession>
<feature type="compositionally biased region" description="Low complexity" evidence="1">
    <location>
        <begin position="301"/>
        <end position="334"/>
    </location>
</feature>
<reference evidence="2 4" key="1">
    <citation type="submission" date="2020-01" db="EMBL/GenBank/DDBJ databases">
        <authorList>
            <consortium name="DOE Joint Genome Institute"/>
            <person name="Haridas S."/>
            <person name="Albert R."/>
            <person name="Binder M."/>
            <person name="Bloem J."/>
            <person name="Labutti K."/>
            <person name="Salamov A."/>
            <person name="Andreopoulos B."/>
            <person name="Baker S.E."/>
            <person name="Barry K."/>
            <person name="Bills G."/>
            <person name="Bluhm B.H."/>
            <person name="Cannon C."/>
            <person name="Castanera R."/>
            <person name="Culley D.E."/>
            <person name="Daum C."/>
            <person name="Ezra D."/>
            <person name="Gonzalez J.B."/>
            <person name="Henrissat B."/>
            <person name="Kuo A."/>
            <person name="Liang C."/>
            <person name="Lipzen A."/>
            <person name="Lutzoni F."/>
            <person name="Magnuson J."/>
            <person name="Mondo S."/>
            <person name="Nolan M."/>
            <person name="Ohm R."/>
            <person name="Pangilinan J."/>
            <person name="Park H.-J."/>
            <person name="Ramirez L."/>
            <person name="Alfaro M."/>
            <person name="Sun H."/>
            <person name="Tritt A."/>
            <person name="Yoshinaga Y."/>
            <person name="Zwiers L.-H."/>
            <person name="Turgeon B.G."/>
            <person name="Goodwin S.B."/>
            <person name="Spatafora J.W."/>
            <person name="Crous P.W."/>
            <person name="Grigoriev I.V."/>
        </authorList>
    </citation>
    <scope>NUCLEOTIDE SEQUENCE</scope>
    <source>
        <strain evidence="2 4">CBS 781.70</strain>
    </source>
</reference>
<name>A0A6G1GAU0_9PEZI</name>
<dbReference type="EMBL" id="ML975152">
    <property type="protein sequence ID" value="KAF1815020.1"/>
    <property type="molecule type" value="Genomic_DNA"/>
</dbReference>